<keyword evidence="2" id="KW-1185">Reference proteome</keyword>
<organism evidence="1 2">
    <name type="scientific">Nepenthes gracilis</name>
    <name type="common">Slender pitcher plant</name>
    <dbReference type="NCBI Taxonomy" id="150966"/>
    <lineage>
        <taxon>Eukaryota</taxon>
        <taxon>Viridiplantae</taxon>
        <taxon>Streptophyta</taxon>
        <taxon>Embryophyta</taxon>
        <taxon>Tracheophyta</taxon>
        <taxon>Spermatophyta</taxon>
        <taxon>Magnoliopsida</taxon>
        <taxon>eudicotyledons</taxon>
        <taxon>Gunneridae</taxon>
        <taxon>Pentapetalae</taxon>
        <taxon>Caryophyllales</taxon>
        <taxon>Nepenthaceae</taxon>
        <taxon>Nepenthes</taxon>
    </lineage>
</organism>
<gene>
    <name evidence="1" type="ORF">Nepgr_009786</name>
</gene>
<dbReference type="EMBL" id="BSYO01000007">
    <property type="protein sequence ID" value="GMH07946.1"/>
    <property type="molecule type" value="Genomic_DNA"/>
</dbReference>
<sequence length="175" mass="19152">MRDTCASWIHDEVVPIAVVTGGCGSEATVVEPMRFLRAPPGFEMEGASTSSRGQRPRRVDPALQQVAWAVAECEARVSRPHLGYSGGVRAVLGALSREEHAWLETELRSRLRPEEVASALEGRIQDGIRLNWMLARLEEPDFRIGVLDSRNSSVRTCAHLSEFTAPNSSGPSEGE</sequence>
<dbReference type="PROSITE" id="PS51257">
    <property type="entry name" value="PROKAR_LIPOPROTEIN"/>
    <property type="match status" value="1"/>
</dbReference>
<evidence type="ECO:0000313" key="2">
    <source>
        <dbReference type="Proteomes" id="UP001279734"/>
    </source>
</evidence>
<dbReference type="Proteomes" id="UP001279734">
    <property type="component" value="Unassembled WGS sequence"/>
</dbReference>
<proteinExistence type="predicted"/>
<protein>
    <submittedName>
        <fullName evidence="1">Uncharacterized protein</fullName>
    </submittedName>
</protein>
<accession>A0AAD3SBT0</accession>
<reference evidence="1" key="1">
    <citation type="submission" date="2023-05" db="EMBL/GenBank/DDBJ databases">
        <title>Nepenthes gracilis genome sequencing.</title>
        <authorList>
            <person name="Fukushima K."/>
        </authorList>
    </citation>
    <scope>NUCLEOTIDE SEQUENCE</scope>
    <source>
        <strain evidence="1">SING2019-196</strain>
    </source>
</reference>
<comment type="caution">
    <text evidence="1">The sequence shown here is derived from an EMBL/GenBank/DDBJ whole genome shotgun (WGS) entry which is preliminary data.</text>
</comment>
<evidence type="ECO:0000313" key="1">
    <source>
        <dbReference type="EMBL" id="GMH07946.1"/>
    </source>
</evidence>
<name>A0AAD3SBT0_NEPGR</name>
<dbReference type="AlphaFoldDB" id="A0AAD3SBT0"/>